<dbReference type="GeneID" id="78512157"/>
<dbReference type="Proteomes" id="UP000000333">
    <property type="component" value="Chromosome"/>
</dbReference>
<dbReference type="InterPro" id="IPR011990">
    <property type="entry name" value="TPR-like_helical_dom_sf"/>
</dbReference>
<sequence>MEPTVSIGSVIARERRLRGDTQQELAERLGVSKAAVSKWEVGQSIPDVTLLPRIAAYFSLTLDELFGYRSVLSNEEVATLYAELRAKAARDQSSALDRLREAVQDHYADCRLLVMMASLLFEWATVGPDPLGQAGDEVPRLAAEDGPDMLMAEAVDLLDHVIDEGSDSVAVRQAAQMKAATLVQSGSYAKAVALLEPVVSPQGISQVMLLVMAYRGLGRKDDAWKLMQGECLRSASLVEALLLQEVGMAEDAEHVRCAARAASALHGALDMDGVNPCYRATVALELAGTLRRMGDTDGALEALGDAVDLARELAPAVPFSSQSSPLYDRIAPDADPGQFGAAWAGHKEGQASDLVRALREAVAAAVADPAWGGLADDERFRKLATSAAALTSGGLDMR</sequence>
<gene>
    <name evidence="3" type="ordered locus">Olsu_0738</name>
</gene>
<dbReference type="RefSeq" id="WP_013251604.1">
    <property type="nucleotide sequence ID" value="NC_014363.1"/>
</dbReference>
<dbReference type="Pfam" id="PF01381">
    <property type="entry name" value="HTH_3"/>
    <property type="match status" value="1"/>
</dbReference>
<keyword evidence="4" id="KW-1185">Reference proteome</keyword>
<dbReference type="PATRIC" id="fig|633147.7.peg.810"/>
<dbReference type="PANTHER" id="PTHR46558">
    <property type="entry name" value="TRACRIPTIONAL REGULATORY PROTEIN-RELATED-RELATED"/>
    <property type="match status" value="1"/>
</dbReference>
<dbReference type="EMBL" id="CP002106">
    <property type="protein sequence ID" value="ADK67852.1"/>
    <property type="molecule type" value="Genomic_DNA"/>
</dbReference>
<dbReference type="PANTHER" id="PTHR46558:SF11">
    <property type="entry name" value="HTH-TYPE TRANSCRIPTIONAL REGULATOR XRE"/>
    <property type="match status" value="1"/>
</dbReference>
<dbReference type="InterPro" id="IPR010982">
    <property type="entry name" value="Lambda_DNA-bd_dom_sf"/>
</dbReference>
<proteinExistence type="predicted"/>
<evidence type="ECO:0000259" key="2">
    <source>
        <dbReference type="PROSITE" id="PS50943"/>
    </source>
</evidence>
<organism evidence="3 4">
    <name type="scientific">Olsenella uli (strain ATCC 49627 / DSM 7084 / CCUG 31166 / CIP 109912 / JCM 12494 / LMG 11480 / NCIMB 702895 / VPI D76D-27C)</name>
    <name type="common">Lactobacillus uli</name>
    <dbReference type="NCBI Taxonomy" id="633147"/>
    <lineage>
        <taxon>Bacteria</taxon>
        <taxon>Bacillati</taxon>
        <taxon>Actinomycetota</taxon>
        <taxon>Coriobacteriia</taxon>
        <taxon>Coriobacteriales</taxon>
        <taxon>Atopobiaceae</taxon>
        <taxon>Olsenella</taxon>
    </lineage>
</organism>
<evidence type="ECO:0000256" key="1">
    <source>
        <dbReference type="ARBA" id="ARBA00023125"/>
    </source>
</evidence>
<reference evidence="3 4" key="1">
    <citation type="journal article" date="2010" name="Stand. Genomic Sci.">
        <title>Complete genome sequence of Olsenella uli type strain (VPI D76D-27C).</title>
        <authorList>
            <person name="Goker M."/>
            <person name="Held B."/>
            <person name="Lucas S."/>
            <person name="Nolan M."/>
            <person name="Yasawong M."/>
            <person name="Glavina Del Rio T."/>
            <person name="Tice H."/>
            <person name="Cheng J.F."/>
            <person name="Bruce D."/>
            <person name="Detter J.C."/>
            <person name="Tapia R."/>
            <person name="Han C."/>
            <person name="Goodwin L."/>
            <person name="Pitluck S."/>
            <person name="Liolios K."/>
            <person name="Ivanova N."/>
            <person name="Mavromatis K."/>
            <person name="Mikhailova N."/>
            <person name="Pati A."/>
            <person name="Chen A."/>
            <person name="Palaniappan K."/>
            <person name="Land M."/>
            <person name="Hauser L."/>
            <person name="Chang Y.J."/>
            <person name="Jeffries C.D."/>
            <person name="Rohde M."/>
            <person name="Sikorski J."/>
            <person name="Pukall R."/>
            <person name="Woyke T."/>
            <person name="Bristow J."/>
            <person name="Eisen J.A."/>
            <person name="Markowitz V."/>
            <person name="Hugenholtz P."/>
            <person name="Kyrpides N.C."/>
            <person name="Klenk H.P."/>
            <person name="Lapidus A."/>
        </authorList>
    </citation>
    <scope>NUCLEOTIDE SEQUENCE [LARGE SCALE GENOMIC DNA]</scope>
    <source>
        <strain evidence="4">ATCC 49627 / DSM 7084 / CIP 109912 / JCM 12494 / NCIMB 702895 / VPI D76D-27C</strain>
    </source>
</reference>
<dbReference type="KEGG" id="ols:Olsu_0738"/>
<name>E1QZN8_OLSUV</name>
<dbReference type="InterPro" id="IPR001387">
    <property type="entry name" value="Cro/C1-type_HTH"/>
</dbReference>
<dbReference type="SUPFAM" id="SSF47413">
    <property type="entry name" value="lambda repressor-like DNA-binding domains"/>
    <property type="match status" value="1"/>
</dbReference>
<dbReference type="HOGENOM" id="CLU_056925_0_0_11"/>
<evidence type="ECO:0000313" key="4">
    <source>
        <dbReference type="Proteomes" id="UP000000333"/>
    </source>
</evidence>
<dbReference type="Gene3D" id="1.25.40.10">
    <property type="entry name" value="Tetratricopeptide repeat domain"/>
    <property type="match status" value="1"/>
</dbReference>
<protein>
    <submittedName>
        <fullName evidence="3">Transcriptional regulator, XRE family</fullName>
    </submittedName>
</protein>
<dbReference type="Gene3D" id="1.10.260.40">
    <property type="entry name" value="lambda repressor-like DNA-binding domains"/>
    <property type="match status" value="1"/>
</dbReference>
<dbReference type="eggNOG" id="COG1476">
    <property type="taxonomic scope" value="Bacteria"/>
</dbReference>
<dbReference type="OrthoDB" id="9804312at2"/>
<dbReference type="GO" id="GO:0003677">
    <property type="term" value="F:DNA binding"/>
    <property type="evidence" value="ECO:0007669"/>
    <property type="project" value="UniProtKB-KW"/>
</dbReference>
<dbReference type="SMART" id="SM00530">
    <property type="entry name" value="HTH_XRE"/>
    <property type="match status" value="1"/>
</dbReference>
<feature type="domain" description="HTH cro/C1-type" evidence="2">
    <location>
        <begin position="11"/>
        <end position="65"/>
    </location>
</feature>
<dbReference type="PROSITE" id="PS50943">
    <property type="entry name" value="HTH_CROC1"/>
    <property type="match status" value="1"/>
</dbReference>
<evidence type="ECO:0000313" key="3">
    <source>
        <dbReference type="EMBL" id="ADK67852.1"/>
    </source>
</evidence>
<dbReference type="STRING" id="633147.Olsu_0738"/>
<keyword evidence="1" id="KW-0238">DNA-binding</keyword>
<accession>E1QZN8</accession>
<dbReference type="AlphaFoldDB" id="E1QZN8"/>
<dbReference type="CDD" id="cd00093">
    <property type="entry name" value="HTH_XRE"/>
    <property type="match status" value="1"/>
</dbReference>